<accession>A0A2H0YWX7</accession>
<evidence type="ECO:0000259" key="1">
    <source>
        <dbReference type="Pfam" id="PF26593"/>
    </source>
</evidence>
<dbReference type="AlphaFoldDB" id="A0A2H0YWX7"/>
<feature type="domain" description="TraC-like" evidence="1">
    <location>
        <begin position="26"/>
        <end position="136"/>
    </location>
</feature>
<comment type="caution">
    <text evidence="2">The sequence shown here is derived from an EMBL/GenBank/DDBJ whole genome shotgun (WGS) entry which is preliminary data.</text>
</comment>
<dbReference type="InterPro" id="IPR058596">
    <property type="entry name" value="TraC-like_dom"/>
</dbReference>
<sequence length="243" mass="28133">MHSKQLAGQKPKNSTQHFLDIQEIKDNCVVLKDGTLRSVILVSSINFALKSEEEQVAVIQGYAQFLNSFDFPLQIVIQSRKLNIGDYLERLKTVEKEQTNELLRMQTAEYRQYVQELIEIADIMSKRFYVVIPYSPISDKQKGFFTRLKETLSPGSVIHLGHQKFEKYKNELSKRIDYVIDSLASLGLKSVQLDTQSLIELYYNTYNPEISSQEKLVELDKIQVEEEEESKTESEAKELKVKD</sequence>
<dbReference type="Proteomes" id="UP000231542">
    <property type="component" value="Unassembled WGS sequence"/>
</dbReference>
<dbReference type="EMBL" id="PEXU01000050">
    <property type="protein sequence ID" value="PIS42233.1"/>
    <property type="molecule type" value="Genomic_DNA"/>
</dbReference>
<evidence type="ECO:0000313" key="2">
    <source>
        <dbReference type="EMBL" id="PIS42233.1"/>
    </source>
</evidence>
<reference evidence="2 3" key="1">
    <citation type="submission" date="2017-09" db="EMBL/GenBank/DDBJ databases">
        <title>Depth-based differentiation of microbial function through sediment-hosted aquifers and enrichment of novel symbionts in the deep terrestrial subsurface.</title>
        <authorList>
            <person name="Probst A.J."/>
            <person name="Ladd B."/>
            <person name="Jarett J.K."/>
            <person name="Geller-Mcgrath D.E."/>
            <person name="Sieber C.M."/>
            <person name="Emerson J.B."/>
            <person name="Anantharaman K."/>
            <person name="Thomas B.C."/>
            <person name="Malmstrom R."/>
            <person name="Stieglmeier M."/>
            <person name="Klingl A."/>
            <person name="Woyke T."/>
            <person name="Ryan C.M."/>
            <person name="Banfield J.F."/>
        </authorList>
    </citation>
    <scope>NUCLEOTIDE SEQUENCE [LARGE SCALE GENOMIC DNA]</scope>
    <source>
        <strain evidence="2">CG08_land_8_20_14_0_20_40_16</strain>
    </source>
</reference>
<organism evidence="2 3">
    <name type="scientific">Candidatus Kerfeldbacteria bacterium CG08_land_8_20_14_0_20_40_16</name>
    <dbReference type="NCBI Taxonomy" id="2014244"/>
    <lineage>
        <taxon>Bacteria</taxon>
        <taxon>Candidatus Kerfeldiibacteriota</taxon>
    </lineage>
</organism>
<dbReference type="Pfam" id="PF26593">
    <property type="entry name" value="TraC-like"/>
    <property type="match status" value="1"/>
</dbReference>
<gene>
    <name evidence="2" type="ORF">COT24_04625</name>
</gene>
<evidence type="ECO:0000313" key="3">
    <source>
        <dbReference type="Proteomes" id="UP000231542"/>
    </source>
</evidence>
<proteinExistence type="predicted"/>
<protein>
    <recommendedName>
        <fullName evidence="1">TraC-like domain-containing protein</fullName>
    </recommendedName>
</protein>
<name>A0A2H0YWX7_9BACT</name>